<evidence type="ECO:0000256" key="2">
    <source>
        <dbReference type="ARBA" id="ARBA00023002"/>
    </source>
</evidence>
<evidence type="ECO:0000313" key="5">
    <source>
        <dbReference type="Proteomes" id="UP000584374"/>
    </source>
</evidence>
<name>A0A840QFQ5_9PSEU</name>
<keyword evidence="5" id="KW-1185">Reference proteome</keyword>
<reference evidence="4 5" key="1">
    <citation type="submission" date="2020-08" db="EMBL/GenBank/DDBJ databases">
        <title>Sequencing the genomes of 1000 actinobacteria strains.</title>
        <authorList>
            <person name="Klenk H.-P."/>
        </authorList>
    </citation>
    <scope>NUCLEOTIDE SEQUENCE [LARGE SCALE GENOMIC DNA]</scope>
    <source>
        <strain evidence="4 5">DSM 45584</strain>
    </source>
</reference>
<dbReference type="Pfam" id="PF00106">
    <property type="entry name" value="adh_short"/>
    <property type="match status" value="1"/>
</dbReference>
<dbReference type="EMBL" id="JACHIW010000002">
    <property type="protein sequence ID" value="MBB5158770.1"/>
    <property type="molecule type" value="Genomic_DNA"/>
</dbReference>
<accession>A0A840QFQ5</accession>
<dbReference type="Gene3D" id="3.40.50.720">
    <property type="entry name" value="NAD(P)-binding Rossmann-like Domain"/>
    <property type="match status" value="1"/>
</dbReference>
<evidence type="ECO:0000256" key="1">
    <source>
        <dbReference type="ARBA" id="ARBA00006484"/>
    </source>
</evidence>
<dbReference type="SUPFAM" id="SSF51735">
    <property type="entry name" value="NAD(P)-binding Rossmann-fold domains"/>
    <property type="match status" value="1"/>
</dbReference>
<dbReference type="Proteomes" id="UP000584374">
    <property type="component" value="Unassembled WGS sequence"/>
</dbReference>
<dbReference type="PRINTS" id="PR00081">
    <property type="entry name" value="GDHRDH"/>
</dbReference>
<dbReference type="InterPro" id="IPR036291">
    <property type="entry name" value="NAD(P)-bd_dom_sf"/>
</dbReference>
<evidence type="ECO:0000256" key="3">
    <source>
        <dbReference type="SAM" id="MobiDB-lite"/>
    </source>
</evidence>
<feature type="region of interest" description="Disordered" evidence="3">
    <location>
        <begin position="223"/>
        <end position="259"/>
    </location>
</feature>
<protein>
    <submittedName>
        <fullName evidence="4">NAD(P)-dependent dehydrogenase (Short-subunit alcohol dehydrogenase family)</fullName>
    </submittedName>
</protein>
<comment type="caution">
    <text evidence="4">The sequence shown here is derived from an EMBL/GenBank/DDBJ whole genome shotgun (WGS) entry which is preliminary data.</text>
</comment>
<dbReference type="AlphaFoldDB" id="A0A840QFQ5"/>
<evidence type="ECO:0000313" key="4">
    <source>
        <dbReference type="EMBL" id="MBB5158770.1"/>
    </source>
</evidence>
<keyword evidence="2" id="KW-0560">Oxidoreductase</keyword>
<comment type="similarity">
    <text evidence="1">Belongs to the short-chain dehydrogenases/reductases (SDR) family.</text>
</comment>
<gene>
    <name evidence="4" type="ORF">BJ970_006369</name>
</gene>
<dbReference type="InterPro" id="IPR002347">
    <property type="entry name" value="SDR_fam"/>
</dbReference>
<dbReference type="GO" id="GO:0016491">
    <property type="term" value="F:oxidoreductase activity"/>
    <property type="evidence" value="ECO:0007669"/>
    <property type="project" value="UniProtKB-KW"/>
</dbReference>
<dbReference type="RefSeq" id="WP_184730739.1">
    <property type="nucleotide sequence ID" value="NZ_JACHIW010000002.1"/>
</dbReference>
<dbReference type="PANTHER" id="PTHR24320:SF152">
    <property type="entry name" value="SHORT-CHAIN DEHYDROGENASE_REDUCTASE FAMILY PROTEIN"/>
    <property type="match status" value="1"/>
</dbReference>
<proteinExistence type="inferred from homology"/>
<sequence length="307" mass="32276">MHAVVTGATNGIGAAIARRLAGEGLTVTLVGRSDQRLRAARERIAAAVPGAELVLERADLAELAQVRDLAERLLSGSAPDVVISNAALVTPLDRRTSDGLPRVLAVNHLAPYLLLRALAAALDRARLIVVGSDPVSLALEPVDLDDFPLAHPERLGEPAGLRPYYAYARTKNMNTMFVYALARRLAGTAITVNACHPGLISGTGLSREVPGLGELIKQAYRDGIFPQPGPQPGGGRWAPGSSGPKDRPGPDIGADTPAWLATSPTVEGVTGSFFVDRIAVQTAPHTTDPERCERVWHDSAALVGLSP</sequence>
<organism evidence="4 5">
    <name type="scientific">Saccharopolyspora phatthalungensis</name>
    <dbReference type="NCBI Taxonomy" id="664693"/>
    <lineage>
        <taxon>Bacteria</taxon>
        <taxon>Bacillati</taxon>
        <taxon>Actinomycetota</taxon>
        <taxon>Actinomycetes</taxon>
        <taxon>Pseudonocardiales</taxon>
        <taxon>Pseudonocardiaceae</taxon>
        <taxon>Saccharopolyspora</taxon>
    </lineage>
</organism>
<dbReference type="PANTHER" id="PTHR24320">
    <property type="entry name" value="RETINOL DEHYDROGENASE"/>
    <property type="match status" value="1"/>
</dbReference>